<comment type="subcellular location">
    <subcellularLocation>
        <location evidence="1">Secreted</location>
        <location evidence="1">Extracellular space</location>
        <location evidence="1">Apoplast</location>
    </subcellularLocation>
</comment>
<gene>
    <name evidence="3" type="ORF">ILEXP_LOCUS44978</name>
    <name evidence="2" type="ORF">ILEXP_LOCUS9437</name>
</gene>
<dbReference type="GO" id="GO:0048046">
    <property type="term" value="C:apoplast"/>
    <property type="evidence" value="ECO:0007669"/>
    <property type="project" value="UniProtKB-SubCell"/>
</dbReference>
<reference evidence="3 4" key="1">
    <citation type="submission" date="2024-02" db="EMBL/GenBank/DDBJ databases">
        <authorList>
            <person name="Vignale AGUSTIN F."/>
            <person name="Sosa J E."/>
            <person name="Modenutti C."/>
        </authorList>
    </citation>
    <scope>NUCLEOTIDE SEQUENCE [LARGE SCALE GENOMIC DNA]</scope>
</reference>
<dbReference type="Pfam" id="PF03018">
    <property type="entry name" value="Dirigent"/>
    <property type="match status" value="1"/>
</dbReference>
<keyword evidence="4" id="KW-1185">Reference proteome</keyword>
<evidence type="ECO:0000256" key="1">
    <source>
        <dbReference type="RuleBase" id="RU363099"/>
    </source>
</evidence>
<dbReference type="EMBL" id="CAUOFW020001178">
    <property type="protein sequence ID" value="CAK9141809.1"/>
    <property type="molecule type" value="Genomic_DNA"/>
</dbReference>
<comment type="caution">
    <text evidence="3">The sequence shown here is derived from an EMBL/GenBank/DDBJ whole genome shotgun (WGS) entry which is preliminary data.</text>
</comment>
<dbReference type="InterPro" id="IPR004265">
    <property type="entry name" value="Dirigent"/>
</dbReference>
<evidence type="ECO:0000313" key="3">
    <source>
        <dbReference type="EMBL" id="CAK9175182.1"/>
    </source>
</evidence>
<comment type="subunit">
    <text evidence="1">Homodimer.</text>
</comment>
<evidence type="ECO:0000313" key="4">
    <source>
        <dbReference type="Proteomes" id="UP001642360"/>
    </source>
</evidence>
<comment type="similarity">
    <text evidence="1">Belongs to the plant dirigent protein family.</text>
</comment>
<protein>
    <recommendedName>
        <fullName evidence="1">Dirigent protein</fullName>
    </recommendedName>
</protein>
<accession>A0ABC8U628</accession>
<name>A0ABC8U628_9AQUA</name>
<dbReference type="EMBL" id="CAUOFW020006552">
    <property type="protein sequence ID" value="CAK9175182.1"/>
    <property type="molecule type" value="Genomic_DNA"/>
</dbReference>
<sequence length="87" mass="9581">MNHEKEKMIKLHFYFHKQLDGKSLTGARVATANTTEGSPTTFGVFDVTDDPVTAEPKALPKLQVGRAYGLHSATSLEEGNREPILCH</sequence>
<comment type="function">
    <text evidence="1">Dirigent proteins impart stereoselectivity on the phenoxy radical-coupling reaction, yielding optically active lignans from two molecules of coniferyl alcohol in the biosynthesis of lignans, flavonolignans, and alkaloids and thus plays a central role in plant secondary metabolism.</text>
</comment>
<organism evidence="3 4">
    <name type="scientific">Ilex paraguariensis</name>
    <name type="common">yerba mate</name>
    <dbReference type="NCBI Taxonomy" id="185542"/>
    <lineage>
        <taxon>Eukaryota</taxon>
        <taxon>Viridiplantae</taxon>
        <taxon>Streptophyta</taxon>
        <taxon>Embryophyta</taxon>
        <taxon>Tracheophyta</taxon>
        <taxon>Spermatophyta</taxon>
        <taxon>Magnoliopsida</taxon>
        <taxon>eudicotyledons</taxon>
        <taxon>Gunneridae</taxon>
        <taxon>Pentapetalae</taxon>
        <taxon>asterids</taxon>
        <taxon>campanulids</taxon>
        <taxon>Aquifoliales</taxon>
        <taxon>Aquifoliaceae</taxon>
        <taxon>Ilex</taxon>
    </lineage>
</organism>
<dbReference type="AlphaFoldDB" id="A0ABC8U628"/>
<keyword evidence="1" id="KW-0052">Apoplast</keyword>
<dbReference type="Proteomes" id="UP001642360">
    <property type="component" value="Unassembled WGS sequence"/>
</dbReference>
<proteinExistence type="inferred from homology"/>
<evidence type="ECO:0000313" key="2">
    <source>
        <dbReference type="EMBL" id="CAK9141809.1"/>
    </source>
</evidence>
<dbReference type="PANTHER" id="PTHR21495">
    <property type="entry name" value="NUCLEOPORIN-RELATED"/>
    <property type="match status" value="1"/>
</dbReference>
<keyword evidence="1" id="KW-0964">Secreted</keyword>